<dbReference type="InterPro" id="IPR011990">
    <property type="entry name" value="TPR-like_helical_dom_sf"/>
</dbReference>
<gene>
    <name evidence="2" type="ORF">D3875_08885</name>
</gene>
<keyword evidence="1" id="KW-1133">Transmembrane helix</keyword>
<feature type="transmembrane region" description="Helical" evidence="1">
    <location>
        <begin position="36"/>
        <end position="65"/>
    </location>
</feature>
<evidence type="ECO:0000313" key="3">
    <source>
        <dbReference type="Proteomes" id="UP000286287"/>
    </source>
</evidence>
<comment type="caution">
    <text evidence="2">The sequence shown here is derived from an EMBL/GenBank/DDBJ whole genome shotgun (WGS) entry which is preliminary data.</text>
</comment>
<protein>
    <recommendedName>
        <fullName evidence="4">Tetratricopeptide repeat protein</fullName>
    </recommendedName>
</protein>
<dbReference type="OrthoDB" id="61858at2"/>
<accession>A0A418V6C8</accession>
<keyword evidence="3" id="KW-1185">Reference proteome</keyword>
<keyword evidence="1" id="KW-0472">Membrane</keyword>
<evidence type="ECO:0008006" key="4">
    <source>
        <dbReference type="Google" id="ProtNLM"/>
    </source>
</evidence>
<dbReference type="Gene3D" id="1.25.40.10">
    <property type="entry name" value="Tetratricopeptide repeat domain"/>
    <property type="match status" value="1"/>
</dbReference>
<evidence type="ECO:0000313" key="2">
    <source>
        <dbReference type="EMBL" id="RJF71667.1"/>
    </source>
</evidence>
<reference evidence="2 3" key="1">
    <citation type="submission" date="2018-09" db="EMBL/GenBank/DDBJ databases">
        <authorList>
            <person name="Zhu H."/>
        </authorList>
    </citation>
    <scope>NUCLEOTIDE SEQUENCE [LARGE SCALE GENOMIC DNA]</scope>
    <source>
        <strain evidence="2 3">K2S05-167</strain>
    </source>
</reference>
<dbReference type="EMBL" id="QYUJ01000014">
    <property type="protein sequence ID" value="RJF71667.1"/>
    <property type="molecule type" value="Genomic_DNA"/>
</dbReference>
<organism evidence="2 3">
    <name type="scientific">Deinococcus cavernae</name>
    <dbReference type="NCBI Taxonomy" id="2320857"/>
    <lineage>
        <taxon>Bacteria</taxon>
        <taxon>Thermotogati</taxon>
        <taxon>Deinococcota</taxon>
        <taxon>Deinococci</taxon>
        <taxon>Deinococcales</taxon>
        <taxon>Deinococcaceae</taxon>
        <taxon>Deinococcus</taxon>
    </lineage>
</organism>
<evidence type="ECO:0000256" key="1">
    <source>
        <dbReference type="SAM" id="Phobius"/>
    </source>
</evidence>
<dbReference type="AlphaFoldDB" id="A0A418V6C8"/>
<dbReference type="RefSeq" id="WP_119763070.1">
    <property type="nucleotide sequence ID" value="NZ_QYUJ01000014.1"/>
</dbReference>
<name>A0A418V6C8_9DEIO</name>
<dbReference type="PIRSF" id="PIRSF030959">
    <property type="entry name" value="UCP030959"/>
    <property type="match status" value="1"/>
</dbReference>
<proteinExistence type="predicted"/>
<sequence length="264" mass="29566">MDGLLNAEFTYYLFQVMRVVVIASFIHALVTKQELYWLFMLGFAVFFGGIISTIFALVYAFTVFLPWLRGRGRVAGQAARRGVEALKPLDTRIREAQALLDESDTLQRRADLAALQARAGRAAEAQQTLQPLLSGIYRDDPVVLLTSAELDLARGQAPEAAEKLNRVDLKTSAATRTRALTLLAQALDEQGQDASGTFEQAMLGATTEEPRARYAAYLIRQGRTEEARTLLDALEKTARQASPLYRRQEREWFDLALNLRKNLK</sequence>
<feature type="transmembrane region" description="Helical" evidence="1">
    <location>
        <begin position="12"/>
        <end position="30"/>
    </location>
</feature>
<dbReference type="InterPro" id="IPR014562">
    <property type="entry name" value="UCP030959_TPR_rpt-cont"/>
</dbReference>
<keyword evidence="1" id="KW-0812">Transmembrane</keyword>
<dbReference type="Proteomes" id="UP000286287">
    <property type="component" value="Unassembled WGS sequence"/>
</dbReference>